<dbReference type="SUPFAM" id="SSF48317">
    <property type="entry name" value="Acid phosphatase/Vanadium-dependent haloperoxidase"/>
    <property type="match status" value="1"/>
</dbReference>
<feature type="domain" description="Phosphatidic acid phosphatase type 2/haloperoxidase" evidence="2">
    <location>
        <begin position="90"/>
        <end position="198"/>
    </location>
</feature>
<keyword evidence="4" id="KW-1185">Reference proteome</keyword>
<comment type="caution">
    <text evidence="3">The sequence shown here is derived from an EMBL/GenBank/DDBJ whole genome shotgun (WGS) entry which is preliminary data.</text>
</comment>
<sequence>MTQARAKAARLWIAVMLATAVAVAFSFKHLDVPVAMAMEPLSHHLEPLGRRLAGAFLLAAEAVIFLTLAITRVVRGRISPLGRAIAAACISSICAYAINSTILKPMFGVFPPGYVTTGWPHIAQFFQGSPDSSFPSGHMALAGAFVGVLMRHYPKKVWPLAGVLAGGGLLLVLGNWHFLSDVLAGTFFGVSTGLFAAEVWLAHERRLSS</sequence>
<accession>A0ABN1F0B8</accession>
<keyword evidence="1" id="KW-0812">Transmembrane</keyword>
<name>A0ABN1F0B8_9PROT</name>
<feature type="transmembrane region" description="Helical" evidence="1">
    <location>
        <begin position="81"/>
        <end position="98"/>
    </location>
</feature>
<feature type="transmembrane region" description="Helical" evidence="1">
    <location>
        <begin position="157"/>
        <end position="176"/>
    </location>
</feature>
<reference evidence="3 4" key="1">
    <citation type="journal article" date="2019" name="Int. J. Syst. Evol. Microbiol.">
        <title>The Global Catalogue of Microorganisms (GCM) 10K type strain sequencing project: providing services to taxonomists for standard genome sequencing and annotation.</title>
        <authorList>
            <consortium name="The Broad Institute Genomics Platform"/>
            <consortium name="The Broad Institute Genome Sequencing Center for Infectious Disease"/>
            <person name="Wu L."/>
            <person name="Ma J."/>
        </authorList>
    </citation>
    <scope>NUCLEOTIDE SEQUENCE [LARGE SCALE GENOMIC DNA]</scope>
    <source>
        <strain evidence="3 4">JCM 15089</strain>
    </source>
</reference>
<gene>
    <name evidence="3" type="ORF">GCM10008942_29950</name>
</gene>
<proteinExistence type="predicted"/>
<dbReference type="Proteomes" id="UP001499951">
    <property type="component" value="Unassembled WGS sequence"/>
</dbReference>
<dbReference type="CDD" id="cd01610">
    <property type="entry name" value="PAP2_like"/>
    <property type="match status" value="1"/>
</dbReference>
<feature type="transmembrane region" description="Helical" evidence="1">
    <location>
        <begin position="48"/>
        <end position="69"/>
    </location>
</feature>
<dbReference type="EMBL" id="BAAADD010000008">
    <property type="protein sequence ID" value="GAA0579067.1"/>
    <property type="molecule type" value="Genomic_DNA"/>
</dbReference>
<dbReference type="Pfam" id="PF01569">
    <property type="entry name" value="PAP2"/>
    <property type="match status" value="1"/>
</dbReference>
<feature type="transmembrane region" description="Helical" evidence="1">
    <location>
        <begin position="182"/>
        <end position="202"/>
    </location>
</feature>
<evidence type="ECO:0000313" key="3">
    <source>
        <dbReference type="EMBL" id="GAA0579067.1"/>
    </source>
</evidence>
<evidence type="ECO:0000256" key="1">
    <source>
        <dbReference type="SAM" id="Phobius"/>
    </source>
</evidence>
<protein>
    <recommendedName>
        <fullName evidence="2">Phosphatidic acid phosphatase type 2/haloperoxidase domain-containing protein</fullName>
    </recommendedName>
</protein>
<dbReference type="Gene3D" id="1.20.144.10">
    <property type="entry name" value="Phosphatidic acid phosphatase type 2/haloperoxidase"/>
    <property type="match status" value="1"/>
</dbReference>
<evidence type="ECO:0000313" key="4">
    <source>
        <dbReference type="Proteomes" id="UP001499951"/>
    </source>
</evidence>
<keyword evidence="1" id="KW-0472">Membrane</keyword>
<dbReference type="InterPro" id="IPR000326">
    <property type="entry name" value="PAP2/HPO"/>
</dbReference>
<keyword evidence="1" id="KW-1133">Transmembrane helix</keyword>
<feature type="transmembrane region" description="Helical" evidence="1">
    <location>
        <begin position="133"/>
        <end position="150"/>
    </location>
</feature>
<evidence type="ECO:0000259" key="2">
    <source>
        <dbReference type="Pfam" id="PF01569"/>
    </source>
</evidence>
<dbReference type="RefSeq" id="WP_166936863.1">
    <property type="nucleotide sequence ID" value="NZ_BAAADD010000008.1"/>
</dbReference>
<organism evidence="3 4">
    <name type="scientific">Rhizomicrobium electricum</name>
    <dbReference type="NCBI Taxonomy" id="480070"/>
    <lineage>
        <taxon>Bacteria</taxon>
        <taxon>Pseudomonadati</taxon>
        <taxon>Pseudomonadota</taxon>
        <taxon>Alphaproteobacteria</taxon>
        <taxon>Micropepsales</taxon>
        <taxon>Micropepsaceae</taxon>
        <taxon>Rhizomicrobium</taxon>
    </lineage>
</organism>
<dbReference type="InterPro" id="IPR036938">
    <property type="entry name" value="PAP2/HPO_sf"/>
</dbReference>